<dbReference type="InterPro" id="IPR015421">
    <property type="entry name" value="PyrdxlP-dep_Trfase_major"/>
</dbReference>
<dbReference type="OrthoDB" id="9813612at2"/>
<feature type="modified residue" description="N6-(pyridoxal phosphate)lysine" evidence="9">
    <location>
        <position position="231"/>
    </location>
</feature>
<dbReference type="NCBIfam" id="TIGR01141">
    <property type="entry name" value="hisC"/>
    <property type="match status" value="1"/>
</dbReference>
<organism evidence="11 12">
    <name type="scientific">Legionella geestiana</name>
    <dbReference type="NCBI Taxonomy" id="45065"/>
    <lineage>
        <taxon>Bacteria</taxon>
        <taxon>Pseudomonadati</taxon>
        <taxon>Pseudomonadota</taxon>
        <taxon>Gammaproteobacteria</taxon>
        <taxon>Legionellales</taxon>
        <taxon>Legionellaceae</taxon>
        <taxon>Legionella</taxon>
    </lineage>
</organism>
<dbReference type="PANTHER" id="PTHR43643">
    <property type="entry name" value="HISTIDINOL-PHOSPHATE AMINOTRANSFERASE 2"/>
    <property type="match status" value="1"/>
</dbReference>
<dbReference type="HAMAP" id="MF_01023">
    <property type="entry name" value="HisC_aminotrans_2"/>
    <property type="match status" value="1"/>
</dbReference>
<evidence type="ECO:0000256" key="9">
    <source>
        <dbReference type="HAMAP-Rule" id="MF_01023"/>
    </source>
</evidence>
<evidence type="ECO:0000256" key="6">
    <source>
        <dbReference type="ARBA" id="ARBA00022679"/>
    </source>
</evidence>
<keyword evidence="6 9" id="KW-0808">Transferase</keyword>
<keyword evidence="5 9" id="KW-0032">Aminotransferase</keyword>
<dbReference type="GO" id="GO:0030170">
    <property type="term" value="F:pyridoxal phosphate binding"/>
    <property type="evidence" value="ECO:0007669"/>
    <property type="project" value="InterPro"/>
</dbReference>
<dbReference type="InterPro" id="IPR005861">
    <property type="entry name" value="HisP_aminotrans"/>
</dbReference>
<dbReference type="Proteomes" id="UP000054785">
    <property type="component" value="Unassembled WGS sequence"/>
</dbReference>
<dbReference type="PANTHER" id="PTHR43643:SF3">
    <property type="entry name" value="HISTIDINOL-PHOSPHATE AMINOTRANSFERASE"/>
    <property type="match status" value="1"/>
</dbReference>
<keyword evidence="9" id="KW-0368">Histidine biosynthesis</keyword>
<name>A0A0W0TW56_9GAMM</name>
<dbReference type="InterPro" id="IPR001917">
    <property type="entry name" value="Aminotrans_II_pyridoxalP_BS"/>
</dbReference>
<keyword evidence="9" id="KW-0028">Amino-acid biosynthesis</keyword>
<dbReference type="Gene3D" id="3.40.640.10">
    <property type="entry name" value="Type I PLP-dependent aspartate aminotransferase-like (Major domain)"/>
    <property type="match status" value="1"/>
</dbReference>
<sequence length="387" mass="42323">MACDFFLLPHEGIQTLKPYVPGKSAESLERELGIHDIVKLASNENPLGCSPRVLETLASLTPARIAAYPSPENHALQRVLAERLGITHTQLVLNNGTDNLTTLLLTCFALHRDKHLLTHALAFSTYAIQAKTLGVPVRETPLLPDWTVDIDALIEACTPETALLILANPNNPTGLAIAPHAIEKLLHSVPESTLVVIDEAYREFTPEAYCLDTLPLIQRFPNLVITRTFSKAYGLAGLRLGYAVASNDVAAIMMRAKLPFGVSQATLDAGLASLDDAIFLEKTCQNNLAGLKQLTSGLSALGFSSLPAHANFVLFDYKQDTLPLYHALLQEGVIVRPLHPYGLSHHIRVSAGTPGQNARFLDALARVHPYLKKKEQINEERFTEQTL</sequence>
<dbReference type="InterPro" id="IPR015424">
    <property type="entry name" value="PyrdxlP-dep_Trfase"/>
</dbReference>
<evidence type="ECO:0000256" key="7">
    <source>
        <dbReference type="ARBA" id="ARBA00022898"/>
    </source>
</evidence>
<dbReference type="CDD" id="cd00609">
    <property type="entry name" value="AAT_like"/>
    <property type="match status" value="1"/>
</dbReference>
<evidence type="ECO:0000256" key="3">
    <source>
        <dbReference type="ARBA" id="ARBA00007970"/>
    </source>
</evidence>
<dbReference type="GO" id="GO:0000105">
    <property type="term" value="P:L-histidine biosynthetic process"/>
    <property type="evidence" value="ECO:0007669"/>
    <property type="project" value="UniProtKB-UniRule"/>
</dbReference>
<comment type="cofactor">
    <cofactor evidence="1 9">
        <name>pyridoxal 5'-phosphate</name>
        <dbReference type="ChEBI" id="CHEBI:597326"/>
    </cofactor>
</comment>
<evidence type="ECO:0000313" key="12">
    <source>
        <dbReference type="Proteomes" id="UP000054785"/>
    </source>
</evidence>
<comment type="similarity">
    <text evidence="3 9">Belongs to the class-II pyridoxal-phosphate-dependent aminotransferase family. Histidinol-phosphate aminotransferase subfamily.</text>
</comment>
<comment type="caution">
    <text evidence="11">The sequence shown here is derived from an EMBL/GenBank/DDBJ whole genome shotgun (WGS) entry which is preliminary data.</text>
</comment>
<dbReference type="InterPro" id="IPR050106">
    <property type="entry name" value="HistidinolP_aminotransfase"/>
</dbReference>
<dbReference type="UniPathway" id="UPA00031">
    <property type="reaction ID" value="UER00012"/>
</dbReference>
<dbReference type="PATRIC" id="fig|45065.4.peg.1214"/>
<keyword evidence="12" id="KW-1185">Reference proteome</keyword>
<dbReference type="RefSeq" id="WP_065230362.1">
    <property type="nucleotide sequence ID" value="NZ_CAAAHN010000025.1"/>
</dbReference>
<evidence type="ECO:0000256" key="5">
    <source>
        <dbReference type="ARBA" id="ARBA00022576"/>
    </source>
</evidence>
<evidence type="ECO:0000256" key="8">
    <source>
        <dbReference type="ARBA" id="ARBA00047481"/>
    </source>
</evidence>
<feature type="domain" description="Aminotransferase class I/classII large" evidence="10">
    <location>
        <begin position="36"/>
        <end position="364"/>
    </location>
</feature>
<comment type="catalytic activity">
    <reaction evidence="8 9">
        <text>L-histidinol phosphate + 2-oxoglutarate = 3-(imidazol-4-yl)-2-oxopropyl phosphate + L-glutamate</text>
        <dbReference type="Rhea" id="RHEA:23744"/>
        <dbReference type="ChEBI" id="CHEBI:16810"/>
        <dbReference type="ChEBI" id="CHEBI:29985"/>
        <dbReference type="ChEBI" id="CHEBI:57766"/>
        <dbReference type="ChEBI" id="CHEBI:57980"/>
        <dbReference type="EC" id="2.6.1.9"/>
    </reaction>
</comment>
<comment type="subunit">
    <text evidence="4 9">Homodimer.</text>
</comment>
<dbReference type="EC" id="2.6.1.9" evidence="9"/>
<keyword evidence="7 9" id="KW-0663">Pyridoxal phosphate</keyword>
<comment type="pathway">
    <text evidence="2 9">Amino-acid biosynthesis; L-histidine biosynthesis; L-histidine from 5-phospho-alpha-D-ribose 1-diphosphate: step 7/9.</text>
</comment>
<proteinExistence type="inferred from homology"/>
<gene>
    <name evidence="11" type="primary">hisC-2</name>
    <name evidence="9" type="synonym">hisC</name>
    <name evidence="11" type="ORF">Lgee_1131</name>
</gene>
<evidence type="ECO:0000259" key="10">
    <source>
        <dbReference type="Pfam" id="PF00155"/>
    </source>
</evidence>
<reference evidence="11 12" key="1">
    <citation type="submission" date="2015-11" db="EMBL/GenBank/DDBJ databases">
        <title>Genomic analysis of 38 Legionella species identifies large and diverse effector repertoires.</title>
        <authorList>
            <person name="Burstein D."/>
            <person name="Amaro F."/>
            <person name="Zusman T."/>
            <person name="Lifshitz Z."/>
            <person name="Cohen O."/>
            <person name="Gilbert J.A."/>
            <person name="Pupko T."/>
            <person name="Shuman H.A."/>
            <person name="Segal G."/>
        </authorList>
    </citation>
    <scope>NUCLEOTIDE SEQUENCE [LARGE SCALE GENOMIC DNA]</scope>
    <source>
        <strain evidence="11 12">ATCC 49504</strain>
    </source>
</reference>
<dbReference type="EMBL" id="LNYC01000043">
    <property type="protein sequence ID" value="KTC99876.1"/>
    <property type="molecule type" value="Genomic_DNA"/>
</dbReference>
<dbReference type="InterPro" id="IPR004839">
    <property type="entry name" value="Aminotransferase_I/II_large"/>
</dbReference>
<evidence type="ECO:0000256" key="2">
    <source>
        <dbReference type="ARBA" id="ARBA00005011"/>
    </source>
</evidence>
<dbReference type="AlphaFoldDB" id="A0A0W0TW56"/>
<evidence type="ECO:0000313" key="11">
    <source>
        <dbReference type="EMBL" id="KTC99876.1"/>
    </source>
</evidence>
<dbReference type="GO" id="GO:0004400">
    <property type="term" value="F:histidinol-phosphate transaminase activity"/>
    <property type="evidence" value="ECO:0007669"/>
    <property type="project" value="UniProtKB-UniRule"/>
</dbReference>
<evidence type="ECO:0000256" key="4">
    <source>
        <dbReference type="ARBA" id="ARBA00011738"/>
    </source>
</evidence>
<dbReference type="InterPro" id="IPR015422">
    <property type="entry name" value="PyrdxlP-dep_Trfase_small"/>
</dbReference>
<dbReference type="SUPFAM" id="SSF53383">
    <property type="entry name" value="PLP-dependent transferases"/>
    <property type="match status" value="1"/>
</dbReference>
<evidence type="ECO:0000256" key="1">
    <source>
        <dbReference type="ARBA" id="ARBA00001933"/>
    </source>
</evidence>
<dbReference type="STRING" id="45065.Lgee_1131"/>
<accession>A0A0W0TW56</accession>
<protein>
    <recommendedName>
        <fullName evidence="9">Histidinol-phosphate aminotransferase</fullName>
        <ecNumber evidence="9">2.6.1.9</ecNumber>
    </recommendedName>
    <alternativeName>
        <fullName evidence="9">Imidazole acetol-phosphate transaminase</fullName>
    </alternativeName>
</protein>
<dbReference type="PROSITE" id="PS00599">
    <property type="entry name" value="AA_TRANSFER_CLASS_2"/>
    <property type="match status" value="1"/>
</dbReference>
<dbReference type="Gene3D" id="3.90.1150.10">
    <property type="entry name" value="Aspartate Aminotransferase, domain 1"/>
    <property type="match status" value="1"/>
</dbReference>
<dbReference type="Pfam" id="PF00155">
    <property type="entry name" value="Aminotran_1_2"/>
    <property type="match status" value="1"/>
</dbReference>